<accession>A0A1Y2F573</accession>
<protein>
    <submittedName>
        <fullName evidence="1">DUF218 domain protein</fullName>
    </submittedName>
</protein>
<dbReference type="InterPro" id="IPR051599">
    <property type="entry name" value="Cell_Envelope_Assoc"/>
</dbReference>
<dbReference type="GeneID" id="63786378"/>
<organism evidence="1 2">
    <name type="scientific">Protomyces lactucae-debilis</name>
    <dbReference type="NCBI Taxonomy" id="2754530"/>
    <lineage>
        <taxon>Eukaryota</taxon>
        <taxon>Fungi</taxon>
        <taxon>Dikarya</taxon>
        <taxon>Ascomycota</taxon>
        <taxon>Taphrinomycotina</taxon>
        <taxon>Taphrinomycetes</taxon>
        <taxon>Taphrinales</taxon>
        <taxon>Protomycetaceae</taxon>
        <taxon>Protomyces</taxon>
    </lineage>
</organism>
<dbReference type="OMA" id="WPTFVPK"/>
<evidence type="ECO:0000313" key="2">
    <source>
        <dbReference type="Proteomes" id="UP000193685"/>
    </source>
</evidence>
<name>A0A1Y2F573_PROLT</name>
<dbReference type="PANTHER" id="PTHR30336">
    <property type="entry name" value="INNER MEMBRANE PROTEIN, PROBABLE PERMEASE"/>
    <property type="match status" value="1"/>
</dbReference>
<proteinExistence type="predicted"/>
<dbReference type="EMBL" id="MCFI01000016">
    <property type="protein sequence ID" value="ORY79009.1"/>
    <property type="molecule type" value="Genomic_DNA"/>
</dbReference>
<dbReference type="Gene3D" id="3.40.50.620">
    <property type="entry name" value="HUPs"/>
    <property type="match status" value="1"/>
</dbReference>
<sequence length="268" mass="29091">MNSSDVTDINTLARFVSNDMTDTSFNLSETGSADCLVLCGSAILHCAESVFRAVQSRQVAKTLVICGGIGHSTILLYDAVAAHPQYKALSAEIRGMPESQILHRIGRDFFQLDEYAAKHAIRVIVEDKSTNCGANAIETKKVLDAAGVATPSSLVIVQDPTMSLRTKASFEKTYAGIAMPVCKTCPSFVPQVKLEGTQVVFDNPPDEHLWSMPRFIDLLIGEIPRLRNDSNGYGPSGKGFIVQIDIPDEVEAAWARLTKKVEAGRSTM</sequence>
<dbReference type="Proteomes" id="UP000193685">
    <property type="component" value="Unassembled WGS sequence"/>
</dbReference>
<dbReference type="GO" id="GO:0005886">
    <property type="term" value="C:plasma membrane"/>
    <property type="evidence" value="ECO:0007669"/>
    <property type="project" value="TreeGrafter"/>
</dbReference>
<comment type="caution">
    <text evidence="1">The sequence shown here is derived from an EMBL/GenBank/DDBJ whole genome shotgun (WGS) entry which is preliminary data.</text>
</comment>
<dbReference type="RefSeq" id="XP_040723641.1">
    <property type="nucleotide sequence ID" value="XM_040869779.1"/>
</dbReference>
<keyword evidence="2" id="KW-1185">Reference proteome</keyword>
<dbReference type="InterPro" id="IPR014729">
    <property type="entry name" value="Rossmann-like_a/b/a_fold"/>
</dbReference>
<gene>
    <name evidence="1" type="ORF">BCR37DRAFT_381980</name>
</gene>
<dbReference type="Gene3D" id="1.10.3620.10">
    <property type="entry name" value="YdcF like domain"/>
    <property type="match status" value="1"/>
</dbReference>
<dbReference type="AlphaFoldDB" id="A0A1Y2F573"/>
<evidence type="ECO:0000313" key="1">
    <source>
        <dbReference type="EMBL" id="ORY79009.1"/>
    </source>
</evidence>
<dbReference type="OrthoDB" id="17725at2759"/>
<reference evidence="1 2" key="1">
    <citation type="submission" date="2016-07" db="EMBL/GenBank/DDBJ databases">
        <title>Pervasive Adenine N6-methylation of Active Genes in Fungi.</title>
        <authorList>
            <consortium name="DOE Joint Genome Institute"/>
            <person name="Mondo S.J."/>
            <person name="Dannebaum R.O."/>
            <person name="Kuo R.C."/>
            <person name="Labutti K."/>
            <person name="Haridas S."/>
            <person name="Kuo A."/>
            <person name="Salamov A."/>
            <person name="Ahrendt S.R."/>
            <person name="Lipzen A."/>
            <person name="Sullivan W."/>
            <person name="Andreopoulos W.B."/>
            <person name="Clum A."/>
            <person name="Lindquist E."/>
            <person name="Daum C."/>
            <person name="Ramamoorthy G.K."/>
            <person name="Gryganskyi A."/>
            <person name="Culley D."/>
            <person name="Magnuson J.K."/>
            <person name="James T.Y."/>
            <person name="O'Malley M.A."/>
            <person name="Stajich J.E."/>
            <person name="Spatafora J.W."/>
            <person name="Visel A."/>
            <person name="Grigoriev I.V."/>
        </authorList>
    </citation>
    <scope>NUCLEOTIDE SEQUENCE [LARGE SCALE GENOMIC DNA]</scope>
    <source>
        <strain evidence="1 2">12-1054</strain>
    </source>
</reference>
<dbReference type="PANTHER" id="PTHR30336:SF20">
    <property type="entry name" value="DUF218 DOMAIN-CONTAINING PROTEIN"/>
    <property type="match status" value="1"/>
</dbReference>